<keyword evidence="6" id="KW-0539">Nucleus</keyword>
<keyword evidence="5" id="KW-0238">DNA-binding</keyword>
<dbReference type="GO" id="GO:0046983">
    <property type="term" value="F:protein dimerization activity"/>
    <property type="evidence" value="ECO:0007669"/>
    <property type="project" value="InterPro"/>
</dbReference>
<dbReference type="InterPro" id="IPR007021">
    <property type="entry name" value="DUF659"/>
</dbReference>
<dbReference type="Pfam" id="PF05699">
    <property type="entry name" value="Dimer_Tnp_hAT"/>
    <property type="match status" value="1"/>
</dbReference>
<gene>
    <name evidence="10" type="ORF">Ddye_011057</name>
</gene>
<keyword evidence="11" id="KW-1185">Reference proteome</keyword>
<evidence type="ECO:0000256" key="1">
    <source>
        <dbReference type="ARBA" id="ARBA00004123"/>
    </source>
</evidence>
<comment type="subcellular location">
    <subcellularLocation>
        <location evidence="1">Nucleus</location>
    </subcellularLocation>
</comment>
<organism evidence="10 11">
    <name type="scientific">Dipteronia dyeriana</name>
    <dbReference type="NCBI Taxonomy" id="168575"/>
    <lineage>
        <taxon>Eukaryota</taxon>
        <taxon>Viridiplantae</taxon>
        <taxon>Streptophyta</taxon>
        <taxon>Embryophyta</taxon>
        <taxon>Tracheophyta</taxon>
        <taxon>Spermatophyta</taxon>
        <taxon>Magnoliopsida</taxon>
        <taxon>eudicotyledons</taxon>
        <taxon>Gunneridae</taxon>
        <taxon>Pentapetalae</taxon>
        <taxon>rosids</taxon>
        <taxon>malvids</taxon>
        <taxon>Sapindales</taxon>
        <taxon>Sapindaceae</taxon>
        <taxon>Hippocastanoideae</taxon>
        <taxon>Acereae</taxon>
        <taxon>Dipteronia</taxon>
    </lineage>
</organism>
<evidence type="ECO:0000259" key="9">
    <source>
        <dbReference type="PROSITE" id="PS50808"/>
    </source>
</evidence>
<feature type="region of interest" description="Disordered" evidence="8">
    <location>
        <begin position="639"/>
        <end position="718"/>
    </location>
</feature>
<dbReference type="EMBL" id="JANJYI010000003">
    <property type="protein sequence ID" value="KAK2658005.1"/>
    <property type="molecule type" value="Genomic_DNA"/>
</dbReference>
<evidence type="ECO:0000313" key="10">
    <source>
        <dbReference type="EMBL" id="KAK2658005.1"/>
    </source>
</evidence>
<protein>
    <recommendedName>
        <fullName evidence="9">BED-type domain-containing protein</fullName>
    </recommendedName>
</protein>
<keyword evidence="4" id="KW-0862">Zinc</keyword>
<comment type="caution">
    <text evidence="10">The sequence shown here is derived from an EMBL/GenBank/DDBJ whole genome shotgun (WGS) entry which is preliminary data.</text>
</comment>
<reference evidence="10" key="1">
    <citation type="journal article" date="2023" name="Plant J.">
        <title>Genome sequences and population genomics provide insights into the demographic history, inbreeding, and mutation load of two 'living fossil' tree species of Dipteronia.</title>
        <authorList>
            <person name="Feng Y."/>
            <person name="Comes H.P."/>
            <person name="Chen J."/>
            <person name="Zhu S."/>
            <person name="Lu R."/>
            <person name="Zhang X."/>
            <person name="Li P."/>
            <person name="Qiu J."/>
            <person name="Olsen K.M."/>
            <person name="Qiu Y."/>
        </authorList>
    </citation>
    <scope>NUCLEOTIDE SEQUENCE</scope>
    <source>
        <strain evidence="10">KIB01</strain>
    </source>
</reference>
<dbReference type="InterPro" id="IPR003656">
    <property type="entry name" value="Znf_BED"/>
</dbReference>
<keyword evidence="3 7" id="KW-0863">Zinc-finger</keyword>
<name>A0AAD9XEE6_9ROSI</name>
<proteinExistence type="predicted"/>
<evidence type="ECO:0000256" key="8">
    <source>
        <dbReference type="SAM" id="MobiDB-lite"/>
    </source>
</evidence>
<dbReference type="InterPro" id="IPR012337">
    <property type="entry name" value="RNaseH-like_sf"/>
</dbReference>
<feature type="domain" description="BED-type" evidence="9">
    <location>
        <begin position="3"/>
        <end position="63"/>
    </location>
</feature>
<keyword evidence="2" id="KW-0479">Metal-binding</keyword>
<evidence type="ECO:0000313" key="11">
    <source>
        <dbReference type="Proteomes" id="UP001280121"/>
    </source>
</evidence>
<dbReference type="GO" id="GO:0003677">
    <property type="term" value="F:DNA binding"/>
    <property type="evidence" value="ECO:0007669"/>
    <property type="project" value="UniProtKB-KW"/>
</dbReference>
<dbReference type="InterPro" id="IPR008906">
    <property type="entry name" value="HATC_C_dom"/>
</dbReference>
<feature type="compositionally biased region" description="Basic and acidic residues" evidence="8">
    <location>
        <begin position="675"/>
        <end position="691"/>
    </location>
</feature>
<dbReference type="PANTHER" id="PTHR32166">
    <property type="entry name" value="OSJNBA0013A04.12 PROTEIN"/>
    <property type="match status" value="1"/>
</dbReference>
<evidence type="ECO:0000256" key="3">
    <source>
        <dbReference type="ARBA" id="ARBA00022771"/>
    </source>
</evidence>
<dbReference type="SUPFAM" id="SSF53098">
    <property type="entry name" value="Ribonuclease H-like"/>
    <property type="match status" value="1"/>
</dbReference>
<evidence type="ECO:0000256" key="6">
    <source>
        <dbReference type="ARBA" id="ARBA00023242"/>
    </source>
</evidence>
<dbReference type="GO" id="GO:0008270">
    <property type="term" value="F:zinc ion binding"/>
    <property type="evidence" value="ECO:0007669"/>
    <property type="project" value="UniProtKB-KW"/>
</dbReference>
<dbReference type="PANTHER" id="PTHR32166:SF74">
    <property type="entry name" value="OS05G0256350 PROTEIN"/>
    <property type="match status" value="1"/>
</dbReference>
<dbReference type="Proteomes" id="UP001280121">
    <property type="component" value="Unassembled WGS sequence"/>
</dbReference>
<sequence length="726" mass="82933">MSNRKDPAWKYGVEVEMDGHKGYKYLQCKFCDKILKGGVYRMKEHLAGIHGNAAPCGKVTPEVRDEIKTYLEKIESAKKRTQLTREEMIDKCVTLNSQKGSSSGSVTQRGIRGPMDRFLEKDSMDVVAGSKQGLDKDARENTCMDIVRFFYENGLAFNVANSPSFTNMLRSVGNYGRGLKGPTAHELSTTLLMAEEANTQSIVAEVKKTWIQTGVSIMSDGWKDMRGRQLLNFLVNNPYGTVFLKSVDASDVVKDATLLFELLDSVVEEVGEDLVIQVVTDNASNYKKAGEMLMKKRTRLWWTPCAAHCIDLILEKIGSLPQHENALRKAKKVSNFIYNHGWVLALMRKHTKKELVRAAPTRFATAYLTLDRMLSLKQPLEQMFTSKEWDDCSWAKKADGREIKKIILRDGSFWSSMYYALKTTRPLVNVLRMTDSEKLPGMGFICGSMDKAKEEIAEILGNEEGAYKEIWKIIDDKWEFQLHRHLHAAAYYLNPRFQYSDNFSTHREIKIGLMVCMEKLIPNEEDRLQANIQLQLFQNKKGLFAYGRQQTVIDKLSPSDWWTTYGDDAPELMGFAVKVLSLTCSSSACERNWSTFNLIHTKKRNRLKTTKLNSLVYIMYNRRLQHKFIKRQALKDDDDPLVSEDVPSDDEWLVTEDVPSADVDMSQPNKGKALQRVDEDGWDDISNRNDSLDISDDDDDDGGDYSFDPHFKPLDTNDTLWDTLDI</sequence>
<dbReference type="Pfam" id="PF04937">
    <property type="entry name" value="DUF659"/>
    <property type="match status" value="1"/>
</dbReference>
<dbReference type="GO" id="GO:0005634">
    <property type="term" value="C:nucleus"/>
    <property type="evidence" value="ECO:0007669"/>
    <property type="project" value="UniProtKB-SubCell"/>
</dbReference>
<accession>A0AAD9XEE6</accession>
<evidence type="ECO:0000256" key="4">
    <source>
        <dbReference type="ARBA" id="ARBA00022833"/>
    </source>
</evidence>
<dbReference type="AlphaFoldDB" id="A0AAD9XEE6"/>
<dbReference type="PROSITE" id="PS50808">
    <property type="entry name" value="ZF_BED"/>
    <property type="match status" value="1"/>
</dbReference>
<feature type="compositionally biased region" description="Acidic residues" evidence="8">
    <location>
        <begin position="693"/>
        <end position="703"/>
    </location>
</feature>
<evidence type="ECO:0000256" key="2">
    <source>
        <dbReference type="ARBA" id="ARBA00022723"/>
    </source>
</evidence>
<feature type="compositionally biased region" description="Acidic residues" evidence="8">
    <location>
        <begin position="639"/>
        <end position="654"/>
    </location>
</feature>
<evidence type="ECO:0000256" key="7">
    <source>
        <dbReference type="PROSITE-ProRule" id="PRU00027"/>
    </source>
</evidence>
<evidence type="ECO:0000256" key="5">
    <source>
        <dbReference type="ARBA" id="ARBA00023125"/>
    </source>
</evidence>